<dbReference type="InterPro" id="IPR036188">
    <property type="entry name" value="FAD/NAD-bd_sf"/>
</dbReference>
<dbReference type="PANTHER" id="PTHR42923">
    <property type="entry name" value="PROTOPORPHYRINOGEN OXIDASE"/>
    <property type="match status" value="1"/>
</dbReference>
<dbReference type="Pfam" id="PF13450">
    <property type="entry name" value="NAD_binding_8"/>
    <property type="match status" value="1"/>
</dbReference>
<dbReference type="Gene3D" id="3.50.50.60">
    <property type="entry name" value="FAD/NAD(P)-binding domain"/>
    <property type="match status" value="1"/>
</dbReference>
<accession>A0ABR1R0Z8</accession>
<dbReference type="PANTHER" id="PTHR42923:SF42">
    <property type="entry name" value="AMINE OXIDASE DOMAIN-CONTAINING PROTEIN"/>
    <property type="match status" value="1"/>
</dbReference>
<keyword evidence="3" id="KW-1185">Reference proteome</keyword>
<comment type="caution">
    <text evidence="2">The sequence shown here is derived from an EMBL/GenBank/DDBJ whole genome shotgun (WGS) entry which is preliminary data.</text>
</comment>
<sequence>MAKEPSWLAKTEQGEVDKGEPAVTTTPFDNKMRVAIVGTGMAGMATGYLLQQDELQRYSVTLFEKGDHISLDAASVTLMEDSDGTCSRVDLPMRAFAGGFYKNLIAMYDHLGIRYHAKRFLFAFSDVSRHGRRTDDEKLPPSKPLAESPYFIHSSNNHRILPVRPPGADAIGHFLEAIFVLACYAWFSLCCFLVEPRARESYGAYLKRTRVPQRFVHRYLVPLMSSVATCSHEELLASPASDLTGYQRQGFGRVHFVVSHGVQDVVSVLSAGQDIRLSSEVLRVEPCGSRVRLVWKTGTGASLAKEEDIFDRIVLAIDPGAVAKVYAPLRSTMACIPTRIVECAVLQGADEPTGLRVTEHSYKQHDTAGIDAQVADTLLLRCGAVVATSIAGGFDHLEPLHRAAFWRVLRTPESREAVNRVTSKRSTKPDEYAGWQNGDDGVWLAGGWCWDGMVLLEGCVVSAVRVAQDFGVRVPWDSQS</sequence>
<dbReference type="SUPFAM" id="SSF51905">
    <property type="entry name" value="FAD/NAD(P)-binding domain"/>
    <property type="match status" value="1"/>
</dbReference>
<dbReference type="Proteomes" id="UP001396898">
    <property type="component" value="Unassembled WGS sequence"/>
</dbReference>
<feature type="region of interest" description="Disordered" evidence="1">
    <location>
        <begin position="1"/>
        <end position="24"/>
    </location>
</feature>
<protein>
    <recommendedName>
        <fullName evidence="4">Amine oxidase domain-containing protein</fullName>
    </recommendedName>
</protein>
<organism evidence="2 3">
    <name type="scientific">Apiospora marii</name>
    <dbReference type="NCBI Taxonomy" id="335849"/>
    <lineage>
        <taxon>Eukaryota</taxon>
        <taxon>Fungi</taxon>
        <taxon>Dikarya</taxon>
        <taxon>Ascomycota</taxon>
        <taxon>Pezizomycotina</taxon>
        <taxon>Sordariomycetes</taxon>
        <taxon>Xylariomycetidae</taxon>
        <taxon>Amphisphaeriales</taxon>
        <taxon>Apiosporaceae</taxon>
        <taxon>Apiospora</taxon>
    </lineage>
</organism>
<evidence type="ECO:0008006" key="4">
    <source>
        <dbReference type="Google" id="ProtNLM"/>
    </source>
</evidence>
<evidence type="ECO:0000313" key="2">
    <source>
        <dbReference type="EMBL" id="KAK7994637.1"/>
    </source>
</evidence>
<name>A0ABR1R0Z8_9PEZI</name>
<reference evidence="2 3" key="1">
    <citation type="submission" date="2023-01" db="EMBL/GenBank/DDBJ databases">
        <title>Analysis of 21 Apiospora genomes using comparative genomics revels a genus with tremendous synthesis potential of carbohydrate active enzymes and secondary metabolites.</title>
        <authorList>
            <person name="Sorensen T."/>
        </authorList>
    </citation>
    <scope>NUCLEOTIDE SEQUENCE [LARGE SCALE GENOMIC DNA]</scope>
    <source>
        <strain evidence="2 3">CBS 20057</strain>
    </source>
</reference>
<dbReference type="EMBL" id="JAQQWI010000024">
    <property type="protein sequence ID" value="KAK7994637.1"/>
    <property type="molecule type" value="Genomic_DNA"/>
</dbReference>
<gene>
    <name evidence="2" type="ORF">PG991_016225</name>
</gene>
<evidence type="ECO:0000313" key="3">
    <source>
        <dbReference type="Proteomes" id="UP001396898"/>
    </source>
</evidence>
<dbReference type="InterPro" id="IPR050464">
    <property type="entry name" value="Zeta_carotene_desat/Oxidored"/>
</dbReference>
<evidence type="ECO:0000256" key="1">
    <source>
        <dbReference type="SAM" id="MobiDB-lite"/>
    </source>
</evidence>
<proteinExistence type="predicted"/>